<feature type="domain" description="J" evidence="1">
    <location>
        <begin position="5"/>
        <end position="67"/>
    </location>
</feature>
<dbReference type="InterPro" id="IPR018253">
    <property type="entry name" value="DnaJ_domain_CS"/>
</dbReference>
<organism evidence="2">
    <name type="scientific">Indivirus ILV1</name>
    <dbReference type="NCBI Taxonomy" id="1977633"/>
    <lineage>
        <taxon>Viruses</taxon>
        <taxon>Varidnaviria</taxon>
        <taxon>Bamfordvirae</taxon>
        <taxon>Nucleocytoviricota</taxon>
        <taxon>Megaviricetes</taxon>
        <taxon>Imitervirales</taxon>
        <taxon>Mimiviridae</taxon>
        <taxon>Klosneuvirinae</taxon>
        <taxon>Indivirus</taxon>
    </lineage>
</organism>
<evidence type="ECO:0000313" key="2">
    <source>
        <dbReference type="EMBL" id="ARF09384.1"/>
    </source>
</evidence>
<dbReference type="GO" id="GO:0042026">
    <property type="term" value="P:protein refolding"/>
    <property type="evidence" value="ECO:0007669"/>
    <property type="project" value="TreeGrafter"/>
</dbReference>
<dbReference type="InterPro" id="IPR001623">
    <property type="entry name" value="DnaJ_domain"/>
</dbReference>
<dbReference type="PANTHER" id="PTHR43096">
    <property type="entry name" value="DNAJ HOMOLOG 1, MITOCHONDRIAL-RELATED"/>
    <property type="match status" value="1"/>
</dbReference>
<dbReference type="PRINTS" id="PR00625">
    <property type="entry name" value="JDOMAIN"/>
</dbReference>
<dbReference type="PROSITE" id="PS00636">
    <property type="entry name" value="DNAJ_1"/>
    <property type="match status" value="1"/>
</dbReference>
<evidence type="ECO:0000259" key="1">
    <source>
        <dbReference type="PROSITE" id="PS50076"/>
    </source>
</evidence>
<reference evidence="2" key="1">
    <citation type="journal article" date="2017" name="Science">
        <title>Giant viruses with an expanded complement of translation system components.</title>
        <authorList>
            <person name="Schulz F."/>
            <person name="Yutin N."/>
            <person name="Ivanova N.N."/>
            <person name="Ortega D.R."/>
            <person name="Lee T.K."/>
            <person name="Vierheilig J."/>
            <person name="Daims H."/>
            <person name="Horn M."/>
            <person name="Wagner M."/>
            <person name="Jensen G.J."/>
            <person name="Kyrpides N.C."/>
            <person name="Koonin E.V."/>
            <person name="Woyke T."/>
        </authorList>
    </citation>
    <scope>NUCLEOTIDE SEQUENCE</scope>
    <source>
        <strain evidence="2">ILV1</strain>
    </source>
</reference>
<accession>A0A1V0SCM6</accession>
<dbReference type="PANTHER" id="PTHR43096:SF10">
    <property type="entry name" value="CHAPERONE PROTEIN DNAJ A6, CHLOROPLASTIC"/>
    <property type="match status" value="1"/>
</dbReference>
<dbReference type="GO" id="GO:0051082">
    <property type="term" value="F:unfolded protein binding"/>
    <property type="evidence" value="ECO:0007669"/>
    <property type="project" value="TreeGrafter"/>
</dbReference>
<name>A0A1V0SCM6_9VIRU</name>
<dbReference type="PROSITE" id="PS50076">
    <property type="entry name" value="DNAJ_2"/>
    <property type="match status" value="1"/>
</dbReference>
<proteinExistence type="predicted"/>
<sequence length="338" mass="39501">MSTVNLYDVLDVQQDCDTKEIKNAYRNLVKKFHPDKPDGDAEMFELVTHAYNILVNPKTRKEYDEIYALSKQVDNSHFDLKNKASTYYKAMENEFKKESNKKTQDESKINFKKAFEEMDRKHGYTRDSSAEDKISQKDTTRKLRDLELTREQDDIENIKDDLFEGGMFDLAKFNAAFDALHKGHDELIQHSGNPSAWNVVDGFGGNFGSIDNYESLYRDEEEYGSGQYSSVKLDPTKKKKLTKDEFNKLSSADYTKKHNYKDKEYLKSLDEKIRERDIETKRLDDRDMKDYDNDPTCGGYGIFSGLGINNANTIQWDDDEDIKTRYNRLLEMRKNDKP</sequence>
<dbReference type="SMART" id="SM00271">
    <property type="entry name" value="DnaJ"/>
    <property type="match status" value="1"/>
</dbReference>
<gene>
    <name evidence="2" type="ORF">Indivirus_1_7</name>
</gene>
<protein>
    <submittedName>
        <fullName evidence="2">DnaJ domain protein</fullName>
    </submittedName>
</protein>
<dbReference type="Pfam" id="PF00226">
    <property type="entry name" value="DnaJ"/>
    <property type="match status" value="1"/>
</dbReference>
<dbReference type="SUPFAM" id="SSF46565">
    <property type="entry name" value="Chaperone J-domain"/>
    <property type="match status" value="1"/>
</dbReference>
<dbReference type="InterPro" id="IPR036869">
    <property type="entry name" value="J_dom_sf"/>
</dbReference>
<dbReference type="EMBL" id="KY684085">
    <property type="protein sequence ID" value="ARF09384.1"/>
    <property type="molecule type" value="Genomic_DNA"/>
</dbReference>
<dbReference type="CDD" id="cd06257">
    <property type="entry name" value="DnaJ"/>
    <property type="match status" value="1"/>
</dbReference>
<dbReference type="Gene3D" id="1.10.287.110">
    <property type="entry name" value="DnaJ domain"/>
    <property type="match status" value="1"/>
</dbReference>